<dbReference type="PANTHER" id="PTHR43434">
    <property type="entry name" value="PHOSPHOGLYCOLATE PHOSPHATASE"/>
    <property type="match status" value="1"/>
</dbReference>
<accession>A0A348WBY3</accession>
<proteinExistence type="predicted"/>
<dbReference type="InterPro" id="IPR036412">
    <property type="entry name" value="HAD-like_sf"/>
</dbReference>
<dbReference type="SFLD" id="SFLDG01129">
    <property type="entry name" value="C1.5:_HAD__Beta-PGM__Phosphata"/>
    <property type="match status" value="1"/>
</dbReference>
<dbReference type="Gene3D" id="1.10.150.240">
    <property type="entry name" value="Putative phosphatase, domain 2"/>
    <property type="match status" value="1"/>
</dbReference>
<comment type="caution">
    <text evidence="1">The sequence shown here is derived from an EMBL/GenBank/DDBJ whole genome shotgun (WGS) entry which is preliminary data.</text>
</comment>
<evidence type="ECO:0000313" key="2">
    <source>
        <dbReference type="Proteomes" id="UP000264719"/>
    </source>
</evidence>
<dbReference type="InterPro" id="IPR023214">
    <property type="entry name" value="HAD_sf"/>
</dbReference>
<dbReference type="NCBIfam" id="TIGR01549">
    <property type="entry name" value="HAD-SF-IA-v1"/>
    <property type="match status" value="1"/>
</dbReference>
<dbReference type="Gene3D" id="3.40.50.1000">
    <property type="entry name" value="HAD superfamily/HAD-like"/>
    <property type="match status" value="1"/>
</dbReference>
<keyword evidence="1" id="KW-0378">Hydrolase</keyword>
<reference evidence="1 2" key="1">
    <citation type="journal article" date="2018" name="Nat. Biotechnol.">
        <title>A standardized bacterial taxonomy based on genome phylogeny substantially revises the tree of life.</title>
        <authorList>
            <person name="Parks D.H."/>
            <person name="Chuvochina M."/>
            <person name="Waite D.W."/>
            <person name="Rinke C."/>
            <person name="Skarshewski A."/>
            <person name="Chaumeil P.A."/>
            <person name="Hugenholtz P."/>
        </authorList>
    </citation>
    <scope>NUCLEOTIDE SEQUENCE [LARGE SCALE GENOMIC DNA]</scope>
    <source>
        <strain evidence="1">UBA9169</strain>
    </source>
</reference>
<dbReference type="EMBL" id="DMVW01000092">
    <property type="protein sequence ID" value="HAR52045.1"/>
    <property type="molecule type" value="Genomic_DNA"/>
</dbReference>
<dbReference type="NCBIfam" id="TIGR01509">
    <property type="entry name" value="HAD-SF-IA-v3"/>
    <property type="match status" value="1"/>
</dbReference>
<dbReference type="SFLD" id="SFLDS00003">
    <property type="entry name" value="Haloacid_Dehalogenase"/>
    <property type="match status" value="1"/>
</dbReference>
<dbReference type="AlphaFoldDB" id="A0A348WBY3"/>
<dbReference type="GO" id="GO:0005829">
    <property type="term" value="C:cytosol"/>
    <property type="evidence" value="ECO:0007669"/>
    <property type="project" value="TreeGrafter"/>
</dbReference>
<dbReference type="InterPro" id="IPR006439">
    <property type="entry name" value="HAD-SF_hydro_IA"/>
</dbReference>
<protein>
    <submittedName>
        <fullName evidence="1">HAD family hydrolase</fullName>
    </submittedName>
</protein>
<sequence length="228" mass="24661">MSDAPLRLVIFDVDGTLVDSQMDILAAMGQAFDRAELPVPARDEVLGIVGLSLPEAFERLAMGAPSALRLNMVKWYKDAYVALRAKVGAAQSSPFYPGAREMLDRLHAVPEILLGVATGKSRRGLDKLLEGHDMRHFFATQQVADHHPSKPHPAMILAALSETGVAPDEAVMVGDTVFDMEMAQAAGVRSVAVSWGYHPAERLSQANALIEDFNDLPGVLNGFWGTEI</sequence>
<dbReference type="SUPFAM" id="SSF56784">
    <property type="entry name" value="HAD-like"/>
    <property type="match status" value="1"/>
</dbReference>
<dbReference type="SFLD" id="SFLDG01135">
    <property type="entry name" value="C1.5.6:_HAD__Beta-PGM__Phospha"/>
    <property type="match status" value="1"/>
</dbReference>
<dbReference type="InterPro" id="IPR041492">
    <property type="entry name" value="HAD_2"/>
</dbReference>
<dbReference type="Proteomes" id="UP000264719">
    <property type="component" value="Unassembled WGS sequence"/>
</dbReference>
<dbReference type="GO" id="GO:0008967">
    <property type="term" value="F:phosphoglycolate phosphatase activity"/>
    <property type="evidence" value="ECO:0007669"/>
    <property type="project" value="TreeGrafter"/>
</dbReference>
<gene>
    <name evidence="1" type="ORF">DCS45_09250</name>
</gene>
<name>A0A348WBY3_9RHOB</name>
<dbReference type="RefSeq" id="WP_339856737.1">
    <property type="nucleotide sequence ID" value="NZ_CAXAXR010000051.1"/>
</dbReference>
<dbReference type="InterPro" id="IPR023198">
    <property type="entry name" value="PGP-like_dom2"/>
</dbReference>
<evidence type="ECO:0000313" key="1">
    <source>
        <dbReference type="EMBL" id="HAR52045.1"/>
    </source>
</evidence>
<dbReference type="Pfam" id="PF13419">
    <property type="entry name" value="HAD_2"/>
    <property type="match status" value="1"/>
</dbReference>
<dbReference type="GO" id="GO:0006281">
    <property type="term" value="P:DNA repair"/>
    <property type="evidence" value="ECO:0007669"/>
    <property type="project" value="TreeGrafter"/>
</dbReference>
<organism evidence="1 2">
    <name type="scientific">Roseovarius nubinhibens</name>
    <dbReference type="NCBI Taxonomy" id="314263"/>
    <lineage>
        <taxon>Bacteria</taxon>
        <taxon>Pseudomonadati</taxon>
        <taxon>Pseudomonadota</taxon>
        <taxon>Alphaproteobacteria</taxon>
        <taxon>Rhodobacterales</taxon>
        <taxon>Roseobacteraceae</taxon>
        <taxon>Roseovarius</taxon>
    </lineage>
</organism>
<dbReference type="PANTHER" id="PTHR43434:SF24">
    <property type="entry name" value="HYDROLASE-RELATED"/>
    <property type="match status" value="1"/>
</dbReference>
<dbReference type="InterPro" id="IPR050155">
    <property type="entry name" value="HAD-like_hydrolase_sf"/>
</dbReference>